<dbReference type="Pfam" id="PF01473">
    <property type="entry name" value="Choline_bind_1"/>
    <property type="match status" value="1"/>
</dbReference>
<evidence type="ECO:0000256" key="2">
    <source>
        <dbReference type="PROSITE-ProRule" id="PRU00591"/>
    </source>
</evidence>
<evidence type="ECO:0000313" key="4">
    <source>
        <dbReference type="Proteomes" id="UP000184245"/>
    </source>
</evidence>
<feature type="repeat" description="Cell wall-binding" evidence="2">
    <location>
        <begin position="38"/>
        <end position="57"/>
    </location>
</feature>
<dbReference type="EMBL" id="FQVI01000061">
    <property type="protein sequence ID" value="SHF63536.1"/>
    <property type="molecule type" value="Genomic_DNA"/>
</dbReference>
<gene>
    <name evidence="3" type="ORF">SAMN02745158_04461</name>
</gene>
<organism evidence="3 4">
    <name type="scientific">Lactonifactor longoviformis DSM 17459</name>
    <dbReference type="NCBI Taxonomy" id="1122155"/>
    <lineage>
        <taxon>Bacteria</taxon>
        <taxon>Bacillati</taxon>
        <taxon>Bacillota</taxon>
        <taxon>Clostridia</taxon>
        <taxon>Eubacteriales</taxon>
        <taxon>Clostridiaceae</taxon>
        <taxon>Lactonifactor</taxon>
    </lineage>
</organism>
<evidence type="ECO:0000313" key="3">
    <source>
        <dbReference type="EMBL" id="SHF63536.1"/>
    </source>
</evidence>
<feature type="repeat" description="Cell wall-binding" evidence="2">
    <location>
        <begin position="18"/>
        <end position="37"/>
    </location>
</feature>
<feature type="non-terminal residue" evidence="3">
    <location>
        <position position="1"/>
    </location>
</feature>
<dbReference type="AlphaFoldDB" id="A0A1M5D980"/>
<proteinExistence type="predicted"/>
<reference evidence="3 4" key="1">
    <citation type="submission" date="2016-11" db="EMBL/GenBank/DDBJ databases">
        <authorList>
            <person name="Jaros S."/>
            <person name="Januszkiewicz K."/>
            <person name="Wedrychowicz H."/>
        </authorList>
    </citation>
    <scope>NUCLEOTIDE SEQUENCE [LARGE SCALE GENOMIC DNA]</scope>
    <source>
        <strain evidence="3 4">DSM 17459</strain>
    </source>
</reference>
<name>A0A1M5D980_9CLOT</name>
<dbReference type="Proteomes" id="UP000184245">
    <property type="component" value="Unassembled WGS sequence"/>
</dbReference>
<dbReference type="PROSITE" id="PS51170">
    <property type="entry name" value="CW"/>
    <property type="match status" value="2"/>
</dbReference>
<keyword evidence="1" id="KW-0677">Repeat</keyword>
<accession>A0A1M5D980</accession>
<keyword evidence="4" id="KW-1185">Reference proteome</keyword>
<sequence length="78" mass="9144">WLLDGKTWYYLKSNGAMVTGWLLDGKTWYYLKSNGAMATGWLKDGSRWYYLRDNGAMASNTWIGKYYVNKSGVWTRTR</sequence>
<dbReference type="SUPFAM" id="SSF69360">
    <property type="entry name" value="Cell wall binding repeat"/>
    <property type="match status" value="1"/>
</dbReference>
<dbReference type="Pfam" id="PF19127">
    <property type="entry name" value="Choline_bind_3"/>
    <property type="match status" value="1"/>
</dbReference>
<dbReference type="InterPro" id="IPR018337">
    <property type="entry name" value="Cell_wall/Cho-bd_repeat"/>
</dbReference>
<protein>
    <submittedName>
        <fullName evidence="3">Putative cell wall binding repeat-containing protein</fullName>
    </submittedName>
</protein>
<dbReference type="Gene3D" id="2.20.120.10">
    <property type="entry name" value="Multimodular pneumococcal cell wall endolysin, domain 3"/>
    <property type="match status" value="2"/>
</dbReference>
<dbReference type="OrthoDB" id="9800780at2"/>
<evidence type="ECO:0000256" key="1">
    <source>
        <dbReference type="ARBA" id="ARBA00022737"/>
    </source>
</evidence>